<dbReference type="InterPro" id="IPR050194">
    <property type="entry name" value="Glycosyltransferase_grp1"/>
</dbReference>
<dbReference type="InterPro" id="IPR028098">
    <property type="entry name" value="Glyco_trans_4-like_N"/>
</dbReference>
<dbReference type="Proteomes" id="UP000215607">
    <property type="component" value="Unassembled WGS sequence"/>
</dbReference>
<dbReference type="GO" id="GO:0016757">
    <property type="term" value="F:glycosyltransferase activity"/>
    <property type="evidence" value="ECO:0007669"/>
    <property type="project" value="InterPro"/>
</dbReference>
<dbReference type="EMBL" id="NHPA01000028">
    <property type="protein sequence ID" value="OYR68939.1"/>
    <property type="molecule type" value="Genomic_DNA"/>
</dbReference>
<dbReference type="Gene3D" id="3.40.50.2000">
    <property type="entry name" value="Glycogen Phosphorylase B"/>
    <property type="match status" value="2"/>
</dbReference>
<dbReference type="Pfam" id="PF13439">
    <property type="entry name" value="Glyco_transf_4"/>
    <property type="match status" value="1"/>
</dbReference>
<feature type="domain" description="Glycosyltransferase subfamily 4-like N-terminal" evidence="2">
    <location>
        <begin position="3"/>
        <end position="155"/>
    </location>
</feature>
<dbReference type="SUPFAM" id="SSF53756">
    <property type="entry name" value="UDP-Glycosyltransferase/glycogen phosphorylase"/>
    <property type="match status" value="1"/>
</dbReference>
<reference evidence="3 4" key="1">
    <citation type="journal article" date="2014" name="Front. Microbiol.">
        <title>Population and genomic analysis of the genus Halorubrum.</title>
        <authorList>
            <person name="Fullmer M.S."/>
            <person name="Soucy S.M."/>
            <person name="Swithers K.S."/>
            <person name="Makkay A.M."/>
            <person name="Wheeler R."/>
            <person name="Ventosa A."/>
            <person name="Gogarten J.P."/>
            <person name="Papke R.T."/>
        </authorList>
    </citation>
    <scope>NUCLEOTIDE SEQUENCE [LARGE SCALE GENOMIC DNA]</scope>
    <source>
        <strain evidence="3 4">Ga2p</strain>
    </source>
</reference>
<dbReference type="PANTHER" id="PTHR45947">
    <property type="entry name" value="SULFOQUINOVOSYL TRANSFERASE SQD2"/>
    <property type="match status" value="1"/>
</dbReference>
<gene>
    <name evidence="3" type="ORF">DJ79_04630</name>
</gene>
<evidence type="ECO:0008006" key="5">
    <source>
        <dbReference type="Google" id="ProtNLM"/>
    </source>
</evidence>
<proteinExistence type="predicted"/>
<protein>
    <recommendedName>
        <fullName evidence="5">Glycosyltransferase family 1 protein</fullName>
    </recommendedName>
</protein>
<accession>A0A256JJ99</accession>
<organism evidence="3 4">
    <name type="scientific">Halorubrum ezzemoulense</name>
    <name type="common">Halorubrum chaoviator</name>
    <dbReference type="NCBI Taxonomy" id="337243"/>
    <lineage>
        <taxon>Archaea</taxon>
        <taxon>Methanobacteriati</taxon>
        <taxon>Methanobacteriota</taxon>
        <taxon>Stenosarchaea group</taxon>
        <taxon>Halobacteria</taxon>
        <taxon>Halobacteriales</taxon>
        <taxon>Haloferacaceae</taxon>
        <taxon>Halorubrum</taxon>
    </lineage>
</organism>
<name>A0A256JJ99_HALEZ</name>
<dbReference type="Pfam" id="PF00534">
    <property type="entry name" value="Glycos_transf_1"/>
    <property type="match status" value="1"/>
</dbReference>
<evidence type="ECO:0000259" key="2">
    <source>
        <dbReference type="Pfam" id="PF13439"/>
    </source>
</evidence>
<dbReference type="CDD" id="cd03801">
    <property type="entry name" value="GT4_PimA-like"/>
    <property type="match status" value="1"/>
</dbReference>
<dbReference type="AlphaFoldDB" id="A0A256JJ99"/>
<evidence type="ECO:0000313" key="3">
    <source>
        <dbReference type="EMBL" id="OYR68939.1"/>
    </source>
</evidence>
<comment type="caution">
    <text evidence="3">The sequence shown here is derived from an EMBL/GenBank/DDBJ whole genome shotgun (WGS) entry which is preliminary data.</text>
</comment>
<sequence>MVRGGQIHVRNVVEGLRERGHEVHLVDWNEVSERPYQHSVSPIVRYGVDPSRTAVQSVSVGRETESDIIVSKTRKTYLPGLLAARALDVPHVVHVGASLSATGRSELADKTSVSLRLRAPHDAYFVVGTNIAAELCERGVPEENIYDVSNAVNVEQFSPDRPVESDIVETRIHDGSGPLIGFVGGLHEYKGVLDLAEAIEHSERDFTVVFAGDGPERGRLRKRLGDRAVFLGAVPYDEMPAVYHTLDVFVLPSHTEGIPRTVLEAQATGTPVVATHVGGVPDIVTDGESGLLCEPRSPDALAARIEEVLSDSALHERLVEGGRRRVVDSFSWPDMYERYERYLRRVLAGGSTDE</sequence>
<dbReference type="InterPro" id="IPR001296">
    <property type="entry name" value="Glyco_trans_1"/>
</dbReference>
<evidence type="ECO:0000313" key="4">
    <source>
        <dbReference type="Proteomes" id="UP000215607"/>
    </source>
</evidence>
<feature type="domain" description="Glycosyl transferase family 1" evidence="1">
    <location>
        <begin position="174"/>
        <end position="324"/>
    </location>
</feature>
<dbReference type="PANTHER" id="PTHR45947:SF3">
    <property type="entry name" value="SULFOQUINOVOSYL TRANSFERASE SQD2"/>
    <property type="match status" value="1"/>
</dbReference>
<evidence type="ECO:0000259" key="1">
    <source>
        <dbReference type="Pfam" id="PF00534"/>
    </source>
</evidence>